<dbReference type="InterPro" id="IPR015424">
    <property type="entry name" value="PyrdxlP-dep_Trfase"/>
</dbReference>
<dbReference type="PANTHER" id="PTHR43488">
    <property type="entry name" value="GLUTAMATE-PYRUVATE AMINOTRANSFERASE ALAA"/>
    <property type="match status" value="1"/>
</dbReference>
<reference evidence="8" key="1">
    <citation type="submission" date="2022-12" db="EMBL/GenBank/DDBJ databases">
        <title>Reference genome sequencing for broad-spectrum identification of bacterial and archaeal isolates by mass spectrometry.</title>
        <authorList>
            <person name="Sekiguchi Y."/>
            <person name="Tourlousse D.M."/>
        </authorList>
    </citation>
    <scope>NUCLEOTIDE SEQUENCE</scope>
    <source>
        <strain evidence="8">H2</strain>
    </source>
</reference>
<proteinExistence type="inferred from homology"/>
<evidence type="ECO:0000256" key="5">
    <source>
        <dbReference type="ARBA" id="ARBA00022898"/>
    </source>
</evidence>
<sequence length="434" mass="49070">MRNELVTPGAGELTYEIRNIVNVAEKLQKHGVKINWENIGDPIVKGEEIPRWMKEIVANEVMENDTWGYCHTRGVLETREFICGLTNSRGGARITPDDIIFFNGLGDAISTVYGNLRHESRILMPSPTYTTHSIGEAAHAQASPVCYRLDPANNWFPDLEDMENHVRYNPQISGILLINPDNPTGMVFSRETLEKIVAIARKYELFIIADEVYNNITYNGQTTVPISDVIGDVPAIAMKGISKEIPWPGSRCGWIEVYNGGKDDQFRKYINSILSAKMNEVCSTTLPQKCIPAIMKHPEYQTYLQERIRRYERMSNITFDCLKEVPGLMVNRTNGAFYMSVAFRDGLLTNRQSLPIENVEVRELVENLVNAPGVSPDKRFVYYILASTGICIVPLSSFNTPLQGFRVTLLEKDEAECLRIYRTLAGKIAEYLKS</sequence>
<comment type="similarity">
    <text evidence="2">Belongs to the class-I pyridoxal-phosphate-dependent aminotransferase family.</text>
</comment>
<evidence type="ECO:0000256" key="3">
    <source>
        <dbReference type="ARBA" id="ARBA00022576"/>
    </source>
</evidence>
<dbReference type="EMBL" id="BSDS01000001">
    <property type="protein sequence ID" value="GLI37820.1"/>
    <property type="molecule type" value="Genomic_DNA"/>
</dbReference>
<dbReference type="Pfam" id="PF00155">
    <property type="entry name" value="Aminotran_1_2"/>
    <property type="match status" value="1"/>
</dbReference>
<dbReference type="InterPro" id="IPR051926">
    <property type="entry name" value="Ala_Aminotransferase"/>
</dbReference>
<feature type="domain" description="Aminotransferase class I/classII large" evidence="7">
    <location>
        <begin position="48"/>
        <end position="415"/>
    </location>
</feature>
<dbReference type="Proteomes" id="UP001144352">
    <property type="component" value="Unassembled WGS sequence"/>
</dbReference>
<evidence type="ECO:0000256" key="1">
    <source>
        <dbReference type="ARBA" id="ARBA00001933"/>
    </source>
</evidence>
<dbReference type="CDD" id="cd00609">
    <property type="entry name" value="AAT_like"/>
    <property type="match status" value="1"/>
</dbReference>
<dbReference type="Gene3D" id="3.40.640.10">
    <property type="entry name" value="Type I PLP-dependent aspartate aminotransferase-like (Major domain)"/>
    <property type="match status" value="1"/>
</dbReference>
<dbReference type="Gene3D" id="3.90.1150.10">
    <property type="entry name" value="Aspartate Aminotransferase, domain 1"/>
    <property type="match status" value="1"/>
</dbReference>
<evidence type="ECO:0000259" key="7">
    <source>
        <dbReference type="Pfam" id="PF00155"/>
    </source>
</evidence>
<dbReference type="AlphaFoldDB" id="A0A9W6FZ83"/>
<evidence type="ECO:0000313" key="9">
    <source>
        <dbReference type="Proteomes" id="UP001144352"/>
    </source>
</evidence>
<keyword evidence="4" id="KW-0808">Transferase</keyword>
<dbReference type="InterPro" id="IPR004839">
    <property type="entry name" value="Aminotransferase_I/II_large"/>
</dbReference>
<comment type="cofactor">
    <cofactor evidence="1">
        <name>pyridoxal 5'-phosphate</name>
        <dbReference type="ChEBI" id="CHEBI:597326"/>
    </cofactor>
</comment>
<accession>A0A9W6FZ83</accession>
<dbReference type="NCBIfam" id="NF005334">
    <property type="entry name" value="PRK06855.1"/>
    <property type="match status" value="1"/>
</dbReference>
<keyword evidence="9" id="KW-1185">Reference proteome</keyword>
<gene>
    <name evidence="8" type="ORF">GHYDROH2_13210</name>
</gene>
<dbReference type="PANTHER" id="PTHR43488:SF2">
    <property type="entry name" value="GLUTAMATE-PYRUVATE AMINOTRANSFERASE ALAA"/>
    <property type="match status" value="1"/>
</dbReference>
<comment type="caution">
    <text evidence="8">The sequence shown here is derived from an EMBL/GenBank/DDBJ whole genome shotgun (WGS) entry which is preliminary data.</text>
</comment>
<dbReference type="EC" id="2.6.1.2" evidence="6"/>
<evidence type="ECO:0000256" key="2">
    <source>
        <dbReference type="ARBA" id="ARBA00007441"/>
    </source>
</evidence>
<dbReference type="RefSeq" id="WP_214185685.1">
    <property type="nucleotide sequence ID" value="NZ_BSDS01000001.1"/>
</dbReference>
<protein>
    <recommendedName>
        <fullName evidence="6">alanine transaminase</fullName>
        <ecNumber evidence="6">2.6.1.2</ecNumber>
    </recommendedName>
</protein>
<keyword evidence="3 8" id="KW-0032">Aminotransferase</keyword>
<dbReference type="SUPFAM" id="SSF53383">
    <property type="entry name" value="PLP-dependent transferases"/>
    <property type="match status" value="1"/>
</dbReference>
<dbReference type="GO" id="GO:0004021">
    <property type="term" value="F:L-alanine:2-oxoglutarate aminotransferase activity"/>
    <property type="evidence" value="ECO:0007669"/>
    <property type="project" value="UniProtKB-EC"/>
</dbReference>
<evidence type="ECO:0000313" key="8">
    <source>
        <dbReference type="EMBL" id="GLI37820.1"/>
    </source>
</evidence>
<dbReference type="InterPro" id="IPR015421">
    <property type="entry name" value="PyrdxlP-dep_Trfase_major"/>
</dbReference>
<name>A0A9W6FZ83_9BACT</name>
<dbReference type="InterPro" id="IPR015422">
    <property type="entry name" value="PyrdxlP-dep_Trfase_small"/>
</dbReference>
<dbReference type="GO" id="GO:0030170">
    <property type="term" value="F:pyridoxal phosphate binding"/>
    <property type="evidence" value="ECO:0007669"/>
    <property type="project" value="InterPro"/>
</dbReference>
<evidence type="ECO:0000256" key="6">
    <source>
        <dbReference type="ARBA" id="ARBA00026106"/>
    </source>
</evidence>
<keyword evidence="5" id="KW-0663">Pyridoxal phosphate</keyword>
<organism evidence="8 9">
    <name type="scientific">Geobacter hydrogenophilus</name>
    <dbReference type="NCBI Taxonomy" id="40983"/>
    <lineage>
        <taxon>Bacteria</taxon>
        <taxon>Pseudomonadati</taxon>
        <taxon>Thermodesulfobacteriota</taxon>
        <taxon>Desulfuromonadia</taxon>
        <taxon>Geobacterales</taxon>
        <taxon>Geobacteraceae</taxon>
        <taxon>Geobacter</taxon>
    </lineage>
</organism>
<evidence type="ECO:0000256" key="4">
    <source>
        <dbReference type="ARBA" id="ARBA00022679"/>
    </source>
</evidence>